<evidence type="ECO:0000259" key="2">
    <source>
        <dbReference type="Pfam" id="PF00855"/>
    </source>
</evidence>
<gene>
    <name evidence="3" type="ORF">Acr_03g0013570</name>
</gene>
<dbReference type="PANTHER" id="PTHR42851:SF4">
    <property type="entry name" value="PWWP DOMAIN-CONTAINING PROTEIN"/>
    <property type="match status" value="1"/>
</dbReference>
<reference evidence="3 4" key="1">
    <citation type="submission" date="2019-07" db="EMBL/GenBank/DDBJ databases">
        <title>De Novo Assembly of kiwifruit Actinidia rufa.</title>
        <authorList>
            <person name="Sugita-Konishi S."/>
            <person name="Sato K."/>
            <person name="Mori E."/>
            <person name="Abe Y."/>
            <person name="Kisaki G."/>
            <person name="Hamano K."/>
            <person name="Suezawa K."/>
            <person name="Otani M."/>
            <person name="Fukuda T."/>
            <person name="Manabe T."/>
            <person name="Gomi K."/>
            <person name="Tabuchi M."/>
            <person name="Akimitsu K."/>
            <person name="Kataoka I."/>
        </authorList>
    </citation>
    <scope>NUCLEOTIDE SEQUENCE [LARGE SCALE GENOMIC DNA]</scope>
    <source>
        <strain evidence="4">cv. Fuchu</strain>
    </source>
</reference>
<protein>
    <submittedName>
        <fullName evidence="3">Tudor/PWWP/MBT superfamily protein</fullName>
    </submittedName>
</protein>
<feature type="compositionally biased region" description="Basic and acidic residues" evidence="1">
    <location>
        <begin position="1224"/>
        <end position="1240"/>
    </location>
</feature>
<dbReference type="OrthoDB" id="62853at2759"/>
<feature type="region of interest" description="Disordered" evidence="1">
    <location>
        <begin position="235"/>
        <end position="256"/>
    </location>
</feature>
<evidence type="ECO:0000256" key="1">
    <source>
        <dbReference type="SAM" id="MobiDB-lite"/>
    </source>
</evidence>
<dbReference type="SUPFAM" id="SSF63748">
    <property type="entry name" value="Tudor/PWWP/MBT"/>
    <property type="match status" value="1"/>
</dbReference>
<dbReference type="Gene3D" id="2.30.30.140">
    <property type="match status" value="1"/>
</dbReference>
<dbReference type="InterPro" id="IPR053063">
    <property type="entry name" value="PWWP_domain_containing_PDP"/>
</dbReference>
<dbReference type="InterPro" id="IPR000313">
    <property type="entry name" value="PWWP_dom"/>
</dbReference>
<dbReference type="CDD" id="cd05162">
    <property type="entry name" value="PWWP"/>
    <property type="match status" value="1"/>
</dbReference>
<feature type="domain" description="PWWP" evidence="2">
    <location>
        <begin position="1038"/>
        <end position="1107"/>
    </location>
</feature>
<sequence length="1608" mass="172427">MIEREDVVSVANVLESTVTVVGSSPVAADETLVVNLGCEGGIEGSMSGEDGGDIMVEVVDADVFVHGVGGDGDWIGEEEGGGLVREGLEREIEPADGEGDVGGGLETQEVGDLGDQFLEGEIETQGEDFTEIDDSLDGQTYVVEDEVAPSLNEEGLEGGEKVDGGGGNASDVLSSHGAGILHEEAQDSEMESGLGSSLPILGSSCEPPEGVTEGGGVTVSEESLERGMAVEGVEKGMESGEGGSGEVKELPSQNGGSLDDELWNPGINAAVECAVVQSSSSSQTQVAEEVTKEVNDEIWNHTDESPVSVAEGGNLTCLENNDNSVAEPVCVGTSNAESLSQQVEVAVGEEVGVMEEEILHPEGNLYSLGEDQQMKVETAGEITEGQRDLHVDFISSCEATIAVTANEVITVNDKVSLNPKVGAPGEVVLDGVGADAGEIDMLSTYSGSSIQQAQGEAVNLVSNDRKMSSFGTVTLSSDGREPLTTENRVVGACDENLDHVEDQELKIKNVGEGSGGDGAACAEPQSSFEEAKLVSGNEVSVMDLKLSNSEVEIPTANDRTLECSDNDQDMQCGTTCGIAGKDGDLLADPGASNDRACVTEIGEVAAMDIEDVLNIECEAAEVDFNGNCSGKDQYLEVEQVDAYANDVAHGDLESYVNQTQIGDRSDIDAISMEVPKLEDAVVKDSDKVSSIKTEGLDGDACLQTDEELNTLTVDGSMEKDGIAQGNAEASGEQTEIENPLESLVLDCQGIVQVPESSTIDENRSFLEKAEEFNFETLGKNLIEDPSISGDAPPAGDHDSTIEKSSESREDNTLLQGEKQETVAQSADIHTYEVDGDERENMLVADETSALPNMDVEGIAGCQAAFNSASIQKEDHSVSSVSDFFAPLSDEQQMHIASNEVSLLDGNQTISTCAYDAVISDEMVNPEATGVSHKSDEQVPEGQILNLPMVGSLVVDLDSCLNNDGKWKPQDESIKENVSLPDHVVREVVDQEKFTDAEQVNLYGEGGMEMGEHDADNEQASLVDDICSKQTTLKHGSFAKIFDPADASEKATKYHKKEGFLVAYFGDRTFAWNDASLLKPFWTNFSQIEKQSNSEVFQNAVSCALEEVSRRVELGLACSCIPKDTYDKIESQIIENTGIHQDSSRRRGMDKSTGASSFKPDKLVEYIRALAQSPAAGAGRLDLVLAKAQLLAFNRLKGFCQLPEFQFFGELEDIADGSQLGEATDHARNVERSFSTKENSSHKRKHNLKDGLYPSKKERNLSELVGDVPSSPDGEDGSDWNTSSKAVSSSSGQKRKAVDDGSEVQERSISIYAAKVSTTATAIPKPSFKVGECIRRVASQLTGSPLILKGSNGRFQKVDGSSDVPSDVSLQTPDSSHRGSMIFPMEYSLDEMLSQLHLAARDPKSGYSFLTTIIAFFSGFRNSISLGQYSGRQNLPMGKLGGGRKKKASHANTSFPEEFEFDDVNDSYWTDRIIQNNAEEQPSGDSQNTVKYQLVAFSPDKSLKPNRRSYSRKRYSNGNHEMDLEEPVGYIEETKRDNLPTELILNFSEGDSIPSEMNLNRIFRRFGPLKESETEVDLGTSRARVISYSPSISFKTLPLLTAQDQDAAA</sequence>
<evidence type="ECO:0000313" key="3">
    <source>
        <dbReference type="EMBL" id="GFY84583.1"/>
    </source>
</evidence>
<dbReference type="PANTHER" id="PTHR42851">
    <property type="entry name" value="ALDOLASE-RELATED"/>
    <property type="match status" value="1"/>
</dbReference>
<organism evidence="3 4">
    <name type="scientific">Actinidia rufa</name>
    <dbReference type="NCBI Taxonomy" id="165716"/>
    <lineage>
        <taxon>Eukaryota</taxon>
        <taxon>Viridiplantae</taxon>
        <taxon>Streptophyta</taxon>
        <taxon>Embryophyta</taxon>
        <taxon>Tracheophyta</taxon>
        <taxon>Spermatophyta</taxon>
        <taxon>Magnoliopsida</taxon>
        <taxon>eudicotyledons</taxon>
        <taxon>Gunneridae</taxon>
        <taxon>Pentapetalae</taxon>
        <taxon>asterids</taxon>
        <taxon>Ericales</taxon>
        <taxon>Actinidiaceae</taxon>
        <taxon>Actinidia</taxon>
    </lineage>
</organism>
<dbReference type="EMBL" id="BJWL01000003">
    <property type="protein sequence ID" value="GFY84583.1"/>
    <property type="molecule type" value="Genomic_DNA"/>
</dbReference>
<dbReference type="Proteomes" id="UP000585474">
    <property type="component" value="Unassembled WGS sequence"/>
</dbReference>
<dbReference type="Pfam" id="PF00855">
    <property type="entry name" value="PWWP"/>
    <property type="match status" value="1"/>
</dbReference>
<feature type="region of interest" description="Disordered" evidence="1">
    <location>
        <begin position="783"/>
        <end position="826"/>
    </location>
</feature>
<feature type="region of interest" description="Disordered" evidence="1">
    <location>
        <begin position="1224"/>
        <end position="1303"/>
    </location>
</feature>
<comment type="caution">
    <text evidence="3">The sequence shown here is derived from an EMBL/GenBank/DDBJ whole genome shotgun (WGS) entry which is preliminary data.</text>
</comment>
<evidence type="ECO:0000313" key="4">
    <source>
        <dbReference type="Proteomes" id="UP000585474"/>
    </source>
</evidence>
<feature type="compositionally biased region" description="Basic and acidic residues" evidence="1">
    <location>
        <begin position="795"/>
        <end position="811"/>
    </location>
</feature>
<keyword evidence="4" id="KW-1185">Reference proteome</keyword>
<accession>A0A7J0EDN7</accession>
<proteinExistence type="predicted"/>
<name>A0A7J0EDN7_9ERIC</name>